<dbReference type="PANTHER" id="PTHR45962">
    <property type="entry name" value="N-FATTY-ACYL-AMINO ACID SYNTHASE/HYDROLASE PM20D1"/>
    <property type="match status" value="1"/>
</dbReference>
<evidence type="ECO:0000256" key="5">
    <source>
        <dbReference type="ARBA" id="ARBA00022833"/>
    </source>
</evidence>
<dbReference type="PROSITE" id="PS00758">
    <property type="entry name" value="ARGE_DAPE_CPG2_1"/>
    <property type="match status" value="1"/>
</dbReference>
<dbReference type="GO" id="GO:0046872">
    <property type="term" value="F:metal ion binding"/>
    <property type="evidence" value="ECO:0007669"/>
    <property type="project" value="UniProtKB-KW"/>
</dbReference>
<name>A0A3D4V396_9BACT</name>
<dbReference type="SUPFAM" id="SSF55031">
    <property type="entry name" value="Bacterial exopeptidase dimerisation domain"/>
    <property type="match status" value="1"/>
</dbReference>
<dbReference type="Gene3D" id="3.30.70.360">
    <property type="match status" value="1"/>
</dbReference>
<keyword evidence="2" id="KW-0645">Protease</keyword>
<dbReference type="Gene3D" id="3.40.630.10">
    <property type="entry name" value="Zn peptidases"/>
    <property type="match status" value="1"/>
</dbReference>
<keyword evidence="4" id="KW-0378">Hydrolase</keyword>
<evidence type="ECO:0000256" key="1">
    <source>
        <dbReference type="ARBA" id="ARBA00006247"/>
    </source>
</evidence>
<evidence type="ECO:0000256" key="3">
    <source>
        <dbReference type="ARBA" id="ARBA00022723"/>
    </source>
</evidence>
<dbReference type="SUPFAM" id="SSF53187">
    <property type="entry name" value="Zn-dependent exopeptidases"/>
    <property type="match status" value="1"/>
</dbReference>
<dbReference type="GO" id="GO:0008233">
    <property type="term" value="F:peptidase activity"/>
    <property type="evidence" value="ECO:0007669"/>
    <property type="project" value="UniProtKB-KW"/>
</dbReference>
<sequence>MARRHSSPMRRTPISISRVCTGVAGSFNSKRAGGTQRARKGADQYRYNIQDLYLCHLSLLVPSVFPPLLKWYRSAPCEWHDAPWIEHKEGQTMKVLRTPRWKMVTVAAMSVASTLSARAAMAQGASPYVVSTPAPAGFDRAQAQAATLEHIKALIGRNTQNPPGNELLTAQYFDSVFAKIPGVERHVLPAGEGRANFVARLRAANPTKRPVMIMGHMDVVGVDTAKWKTPPFTATIVNEPGVQYLYGRGAIDDKGMLSAATAALQQLAARRDQLDRDIIFLATAAEEGGPEVGIDEMVGKHFDLIKDAEFALNEGGRVRVADGRVMSVNIQTTEKVSYTVTALATGPSGHGSVPLPDNALAALSRAAQRVHVWKAPVLLNETTRLYFSRLARIEKDPAMKAAMQRVSAPGASKAQIDAAAAILSREPLHNAVLRTGQSLTIIKGGIRSNVIPSDGSATFNVRVLPNDDVRGIVTAFNRVGAEKQVKFTLDGEPRTSPPVSPVTTALYQAMEASALAMVPTTTVIPFMSTGATDGAALRAKGIPTYGILPMPLPMEDELRMHGDNERVPVPALGWAAEFLYRTLLRVTAR</sequence>
<organism evidence="7 8">
    <name type="scientific">Gemmatimonas aurantiaca</name>
    <dbReference type="NCBI Taxonomy" id="173480"/>
    <lineage>
        <taxon>Bacteria</taxon>
        <taxon>Pseudomonadati</taxon>
        <taxon>Gemmatimonadota</taxon>
        <taxon>Gemmatimonadia</taxon>
        <taxon>Gemmatimonadales</taxon>
        <taxon>Gemmatimonadaceae</taxon>
        <taxon>Gemmatimonas</taxon>
    </lineage>
</organism>
<dbReference type="InterPro" id="IPR036264">
    <property type="entry name" value="Bact_exopeptidase_dim_dom"/>
</dbReference>
<evidence type="ECO:0000256" key="2">
    <source>
        <dbReference type="ARBA" id="ARBA00022670"/>
    </source>
</evidence>
<dbReference type="PANTHER" id="PTHR45962:SF1">
    <property type="entry name" value="N-FATTY-ACYL-AMINO ACID SYNTHASE_HYDROLASE PM20D1"/>
    <property type="match status" value="1"/>
</dbReference>
<evidence type="ECO:0000259" key="6">
    <source>
        <dbReference type="Pfam" id="PF07687"/>
    </source>
</evidence>
<evidence type="ECO:0000313" key="7">
    <source>
        <dbReference type="EMBL" id="HCT55590.1"/>
    </source>
</evidence>
<dbReference type="Pfam" id="PF07687">
    <property type="entry name" value="M20_dimer"/>
    <property type="match status" value="1"/>
</dbReference>
<proteinExistence type="inferred from homology"/>
<comment type="caution">
    <text evidence="7">The sequence shown here is derived from an EMBL/GenBank/DDBJ whole genome shotgun (WGS) entry which is preliminary data.</text>
</comment>
<dbReference type="InterPro" id="IPR011650">
    <property type="entry name" value="Peptidase_M20_dimer"/>
</dbReference>
<dbReference type="GO" id="GO:0006508">
    <property type="term" value="P:proteolysis"/>
    <property type="evidence" value="ECO:0007669"/>
    <property type="project" value="UniProtKB-KW"/>
</dbReference>
<evidence type="ECO:0000256" key="4">
    <source>
        <dbReference type="ARBA" id="ARBA00022801"/>
    </source>
</evidence>
<accession>A0A3D4V396</accession>
<evidence type="ECO:0000313" key="8">
    <source>
        <dbReference type="Proteomes" id="UP000264071"/>
    </source>
</evidence>
<dbReference type="AlphaFoldDB" id="A0A3D4V396"/>
<dbReference type="Pfam" id="PF01546">
    <property type="entry name" value="Peptidase_M20"/>
    <property type="match status" value="1"/>
</dbReference>
<gene>
    <name evidence="7" type="ORF">DGD08_00100</name>
</gene>
<reference evidence="7 8" key="1">
    <citation type="journal article" date="2018" name="Nat. Biotechnol.">
        <title>A standardized bacterial taxonomy based on genome phylogeny substantially revises the tree of life.</title>
        <authorList>
            <person name="Parks D.H."/>
            <person name="Chuvochina M."/>
            <person name="Waite D.W."/>
            <person name="Rinke C."/>
            <person name="Skarshewski A."/>
            <person name="Chaumeil P.A."/>
            <person name="Hugenholtz P."/>
        </authorList>
    </citation>
    <scope>NUCLEOTIDE SEQUENCE [LARGE SCALE GENOMIC DNA]</scope>
    <source>
        <strain evidence="7">UBA8844</strain>
    </source>
</reference>
<dbReference type="InterPro" id="IPR001261">
    <property type="entry name" value="ArgE/DapE_CS"/>
</dbReference>
<dbReference type="Proteomes" id="UP000264071">
    <property type="component" value="Unassembled WGS sequence"/>
</dbReference>
<dbReference type="InterPro" id="IPR047177">
    <property type="entry name" value="Pept_M20A"/>
</dbReference>
<comment type="similarity">
    <text evidence="1">Belongs to the peptidase M20A family.</text>
</comment>
<protein>
    <recommendedName>
        <fullName evidence="6">Peptidase M20 dimerisation domain-containing protein</fullName>
    </recommendedName>
</protein>
<keyword evidence="5" id="KW-0862">Zinc</keyword>
<dbReference type="Gene3D" id="1.10.150.900">
    <property type="match status" value="1"/>
</dbReference>
<dbReference type="InterPro" id="IPR002933">
    <property type="entry name" value="Peptidase_M20"/>
</dbReference>
<feature type="domain" description="Peptidase M20 dimerisation" evidence="6">
    <location>
        <begin position="337"/>
        <end position="479"/>
    </location>
</feature>
<keyword evidence="3" id="KW-0479">Metal-binding</keyword>
<dbReference type="EMBL" id="DPIY01000001">
    <property type="protein sequence ID" value="HCT55590.1"/>
    <property type="molecule type" value="Genomic_DNA"/>
</dbReference>